<evidence type="ECO:0000259" key="9">
    <source>
        <dbReference type="PROSITE" id="PS51864"/>
    </source>
</evidence>
<feature type="domain" description="Peptidase M12A" evidence="9">
    <location>
        <begin position="409"/>
        <end position="699"/>
    </location>
</feature>
<evidence type="ECO:0000313" key="11">
    <source>
        <dbReference type="RefSeq" id="XP_026727507.1"/>
    </source>
</evidence>
<proteinExistence type="predicted"/>
<keyword evidence="1 6" id="KW-0645">Protease</keyword>
<keyword evidence="5 6" id="KW-0482">Metalloprotease</keyword>
<feature type="active site" evidence="6">
    <location>
        <position position="282"/>
    </location>
</feature>
<evidence type="ECO:0000313" key="10">
    <source>
        <dbReference type="Proteomes" id="UP000322000"/>
    </source>
</evidence>
<dbReference type="KEGG" id="tnl:113493710"/>
<dbReference type="PANTHER" id="PTHR10127">
    <property type="entry name" value="DISCOIDIN, CUB, EGF, LAMININ , AND ZINC METALLOPROTEASE DOMAIN CONTAINING"/>
    <property type="match status" value="1"/>
</dbReference>
<dbReference type="PROSITE" id="PS51864">
    <property type="entry name" value="ASTACIN"/>
    <property type="match status" value="2"/>
</dbReference>
<feature type="chain" id="PRO_5029034746" description="Metalloendopeptidase" evidence="7">
    <location>
        <begin position="21"/>
        <end position="714"/>
    </location>
</feature>
<dbReference type="PRINTS" id="PR00480">
    <property type="entry name" value="ASTACIN"/>
</dbReference>
<name>A0A7E5VGR6_TRINI</name>
<dbReference type="Pfam" id="PF01400">
    <property type="entry name" value="Astacin"/>
    <property type="match status" value="2"/>
</dbReference>
<feature type="binding site" evidence="6">
    <location>
        <position position="281"/>
    </location>
    <ligand>
        <name>Zn(2+)</name>
        <dbReference type="ChEBI" id="CHEBI:29105"/>
        <note>catalytic</note>
    </ligand>
</feature>
<keyword evidence="7" id="KW-0732">Signal</keyword>
<evidence type="ECO:0000256" key="2">
    <source>
        <dbReference type="ARBA" id="ARBA00022723"/>
    </source>
</evidence>
<dbReference type="GO" id="GO:0008270">
    <property type="term" value="F:zinc ion binding"/>
    <property type="evidence" value="ECO:0007669"/>
    <property type="project" value="UniProtKB-UniRule"/>
</dbReference>
<dbReference type="PANTHER" id="PTHR10127:SF780">
    <property type="entry name" value="METALLOENDOPEPTIDASE"/>
    <property type="match status" value="1"/>
</dbReference>
<feature type="signal peptide" evidence="7">
    <location>
        <begin position="1"/>
        <end position="20"/>
    </location>
</feature>
<dbReference type="SUPFAM" id="SSF55486">
    <property type="entry name" value="Metalloproteases ('zincins'), catalytic domain"/>
    <property type="match status" value="2"/>
</dbReference>
<dbReference type="InterPro" id="IPR006026">
    <property type="entry name" value="Peptidase_Metallo"/>
</dbReference>
<keyword evidence="2 6" id="KW-0479">Metal-binding</keyword>
<dbReference type="Proteomes" id="UP000322000">
    <property type="component" value="Chromosome 1"/>
</dbReference>
<feature type="binding site" evidence="6">
    <location>
        <position position="605"/>
    </location>
    <ligand>
        <name>Zn(2+)</name>
        <dbReference type="ChEBI" id="CHEBI:29105"/>
        <note>catalytic</note>
    </ligand>
</feature>
<feature type="binding site" evidence="6">
    <location>
        <position position="291"/>
    </location>
    <ligand>
        <name>Zn(2+)</name>
        <dbReference type="ChEBI" id="CHEBI:29105"/>
        <note>catalytic</note>
    </ligand>
</feature>
<feature type="domain" description="Peptidase M12A" evidence="9">
    <location>
        <begin position="168"/>
        <end position="382"/>
    </location>
</feature>
<dbReference type="InterPro" id="IPR024079">
    <property type="entry name" value="MetalloPept_cat_dom_sf"/>
</dbReference>
<dbReference type="InParanoid" id="A0A7E5VGR6"/>
<organism evidence="10 11">
    <name type="scientific">Trichoplusia ni</name>
    <name type="common">Cabbage looper</name>
    <dbReference type="NCBI Taxonomy" id="7111"/>
    <lineage>
        <taxon>Eukaryota</taxon>
        <taxon>Metazoa</taxon>
        <taxon>Ecdysozoa</taxon>
        <taxon>Arthropoda</taxon>
        <taxon>Hexapoda</taxon>
        <taxon>Insecta</taxon>
        <taxon>Pterygota</taxon>
        <taxon>Neoptera</taxon>
        <taxon>Endopterygota</taxon>
        <taxon>Lepidoptera</taxon>
        <taxon>Glossata</taxon>
        <taxon>Ditrysia</taxon>
        <taxon>Noctuoidea</taxon>
        <taxon>Noctuidae</taxon>
        <taxon>Plusiinae</taxon>
        <taxon>Trichoplusia</taxon>
    </lineage>
</organism>
<feature type="region of interest" description="Disordered" evidence="8">
    <location>
        <begin position="527"/>
        <end position="549"/>
    </location>
</feature>
<evidence type="ECO:0000256" key="4">
    <source>
        <dbReference type="ARBA" id="ARBA00022833"/>
    </source>
</evidence>
<dbReference type="AlphaFoldDB" id="A0A7E5VGR6"/>
<feature type="binding site" evidence="6">
    <location>
        <position position="595"/>
    </location>
    <ligand>
        <name>Zn(2+)</name>
        <dbReference type="ChEBI" id="CHEBI:29105"/>
        <note>catalytic</note>
    </ligand>
</feature>
<keyword evidence="3 6" id="KW-0378">Hydrolase</keyword>
<evidence type="ECO:0000256" key="5">
    <source>
        <dbReference type="ARBA" id="ARBA00023049"/>
    </source>
</evidence>
<dbReference type="GeneID" id="113493710"/>
<dbReference type="EC" id="3.4.24.-" evidence="7"/>
<dbReference type="RefSeq" id="XP_026727507.1">
    <property type="nucleotide sequence ID" value="XM_026871706.1"/>
</dbReference>
<accession>A0A7E5VGR6</accession>
<feature type="binding site" evidence="6">
    <location>
        <position position="285"/>
    </location>
    <ligand>
        <name>Zn(2+)</name>
        <dbReference type="ChEBI" id="CHEBI:29105"/>
        <note>catalytic</note>
    </ligand>
</feature>
<protein>
    <recommendedName>
        <fullName evidence="7">Metalloendopeptidase</fullName>
        <ecNumber evidence="7">3.4.24.-</ecNumber>
    </recommendedName>
</protein>
<dbReference type="GO" id="GO:0006508">
    <property type="term" value="P:proteolysis"/>
    <property type="evidence" value="ECO:0007669"/>
    <property type="project" value="UniProtKB-KW"/>
</dbReference>
<dbReference type="SMART" id="SM00235">
    <property type="entry name" value="ZnMc"/>
    <property type="match status" value="2"/>
</dbReference>
<keyword evidence="4 6" id="KW-0862">Zinc</keyword>
<sequence>MFYLFQLISLFHLNYILVECSISTVPELIVRNVDTKVIQQKRQDTLDMCRIFEAESKKTVFKNLENGDIDKTVLNKYSKSKKYKRSKRDIGRMSAVNPSLNAADERRVENIVDKLYDDLFEKGQDIPYRRKQFPKSVVKSNATNLSANETGRRFNFKPAILEGPTSPRTVYMNDGDEVKTKTARFKHGIVPYFIDSKTYDTHLADTIMKAFEYFEKATCIRLQRLRERPTDLQSLRNVVWLYITNPSGIRQCVHSNDRVEIKGVQMIVFGYDCMTLGDITHEVMHVLGFSHEHVRPDRDQYITILWDNIKPGYRKYFEIQKEPVVQNLPYDYASVLHYPPRAFSRNGQVTILTEPGIKVGQREGLSEMDVEKIGALYSTECVQRNREYLLKTCPSVVKADLSPPSVTQQEIEDYFEDRLWPFGVVNYRFKDIMEFSTEEMDNIKTVIRHIEKETCIEFRDLTVVHKPGETSTETESSPEVRDNFVQIGMWPNETKKQLPNFTSTELDEETNLRSNRYSGVNVTFLRSTANQDSKPKKNVTKKTPPLPSRRHADNVLVLARSAIPGCICPRTGHPDGRYVLRINADCFNSVNDLLHLFVHILGLDHQHNMHDRDSYLHIVWEQLTEGVMKDMKQKLPPAASVGFAYDYQSVMHYPWLQIKNGRTNIMYPIWNDGWAMGHWQGLSSVDVQKLNMLYFKQCVERKQQAMEAETLRRG</sequence>
<dbReference type="InterPro" id="IPR034035">
    <property type="entry name" value="Astacin-like_dom"/>
</dbReference>
<comment type="caution">
    <text evidence="6">Lacks conserved residue(s) required for the propagation of feature annotation.</text>
</comment>
<evidence type="ECO:0000256" key="8">
    <source>
        <dbReference type="SAM" id="MobiDB-lite"/>
    </source>
</evidence>
<evidence type="ECO:0000256" key="7">
    <source>
        <dbReference type="RuleBase" id="RU361183"/>
    </source>
</evidence>
<feature type="binding site" evidence="6">
    <location>
        <position position="599"/>
    </location>
    <ligand>
        <name>Zn(2+)</name>
        <dbReference type="ChEBI" id="CHEBI:29105"/>
        <note>catalytic</note>
    </ligand>
</feature>
<reference evidence="11" key="1">
    <citation type="submission" date="2025-08" db="UniProtKB">
        <authorList>
            <consortium name="RefSeq"/>
        </authorList>
    </citation>
    <scope>IDENTIFICATION</scope>
</reference>
<dbReference type="OrthoDB" id="291007at2759"/>
<dbReference type="Gene3D" id="3.40.390.10">
    <property type="entry name" value="Collagenase (Catalytic Domain)"/>
    <property type="match status" value="2"/>
</dbReference>
<evidence type="ECO:0000256" key="3">
    <source>
        <dbReference type="ARBA" id="ARBA00022801"/>
    </source>
</evidence>
<comment type="cofactor">
    <cofactor evidence="6 7">
        <name>Zn(2+)</name>
        <dbReference type="ChEBI" id="CHEBI:29105"/>
    </cofactor>
    <text evidence="6 7">Binds 1 zinc ion per subunit.</text>
</comment>
<gene>
    <name evidence="11" type="primary">LOC113493710</name>
</gene>
<evidence type="ECO:0000256" key="1">
    <source>
        <dbReference type="ARBA" id="ARBA00022670"/>
    </source>
</evidence>
<dbReference type="GO" id="GO:0004222">
    <property type="term" value="F:metalloendopeptidase activity"/>
    <property type="evidence" value="ECO:0007669"/>
    <property type="project" value="UniProtKB-UniRule"/>
</dbReference>
<evidence type="ECO:0000256" key="6">
    <source>
        <dbReference type="PROSITE-ProRule" id="PRU01211"/>
    </source>
</evidence>
<dbReference type="InterPro" id="IPR001506">
    <property type="entry name" value="Peptidase_M12A"/>
</dbReference>
<keyword evidence="10" id="KW-1185">Reference proteome</keyword>
<dbReference type="CDD" id="cd04280">
    <property type="entry name" value="ZnMc_astacin_like"/>
    <property type="match status" value="1"/>
</dbReference>